<evidence type="ECO:0008006" key="2">
    <source>
        <dbReference type="Google" id="ProtNLM"/>
    </source>
</evidence>
<dbReference type="InterPro" id="IPR027268">
    <property type="entry name" value="Peptidase_M4/M1_CTD_sf"/>
</dbReference>
<feature type="non-terminal residue" evidence="1">
    <location>
        <position position="417"/>
    </location>
</feature>
<gene>
    <name evidence="1" type="ORF">METZ01_LOCUS221689</name>
</gene>
<evidence type="ECO:0000313" key="1">
    <source>
        <dbReference type="EMBL" id="SVB68835.1"/>
    </source>
</evidence>
<dbReference type="AlphaFoldDB" id="A0A382G221"/>
<name>A0A382G221_9ZZZZ</name>
<proteinExistence type="predicted"/>
<sequence length="417" mass="47628">MNPVKRIIFFFTCFFYFFISFSAFASDPLIHHSLNITFNSEKSASIQDTVTIPYSITQSSSSFRLSKNAKIKKITLNGGVILPTVSGDGLLKLKLQKYTETDLLGSSKLVFTYTLPLAITNNMETLFISGQDFYYPQLETKDKIEPKITFQIKIQAPSKLKIVSQGEKLKDTVRNGARTTVWGENKPQEEILIIADHYHEFSSHHGPIALYAYLRDADKALAHRYFKATKSYIDLYSKIIAPYPYKKFALVENSQQTGYGMPSFTLLGSRIIRFPFILHTSYPHEILHNWFGNGVYIHPDSGNWAEGLTSYLADHLLLEQVGKGGKYRFQELMKYSSYVNETNDFPLAMFKGRDSMTSQAIGYGKMLMAFHMLRIEVGDTIFLKALQDFYKRNQFRHAGLKEIQTSFEIVSGVKLEN</sequence>
<dbReference type="Gene3D" id="1.10.390.10">
    <property type="entry name" value="Neutral Protease Domain 2"/>
    <property type="match status" value="1"/>
</dbReference>
<reference evidence="1" key="1">
    <citation type="submission" date="2018-05" db="EMBL/GenBank/DDBJ databases">
        <authorList>
            <person name="Lanie J.A."/>
            <person name="Ng W.-L."/>
            <person name="Kazmierczak K.M."/>
            <person name="Andrzejewski T.M."/>
            <person name="Davidsen T.M."/>
            <person name="Wayne K.J."/>
            <person name="Tettelin H."/>
            <person name="Glass J.I."/>
            <person name="Rusch D."/>
            <person name="Podicherti R."/>
            <person name="Tsui H.-C.T."/>
            <person name="Winkler M.E."/>
        </authorList>
    </citation>
    <scope>NUCLEOTIDE SEQUENCE</scope>
</reference>
<dbReference type="SUPFAM" id="SSF55486">
    <property type="entry name" value="Metalloproteases ('zincins'), catalytic domain"/>
    <property type="match status" value="1"/>
</dbReference>
<accession>A0A382G221</accession>
<dbReference type="EMBL" id="UINC01052929">
    <property type="protein sequence ID" value="SVB68835.1"/>
    <property type="molecule type" value="Genomic_DNA"/>
</dbReference>
<organism evidence="1">
    <name type="scientific">marine metagenome</name>
    <dbReference type="NCBI Taxonomy" id="408172"/>
    <lineage>
        <taxon>unclassified sequences</taxon>
        <taxon>metagenomes</taxon>
        <taxon>ecological metagenomes</taxon>
    </lineage>
</organism>
<protein>
    <recommendedName>
        <fullName evidence="2">Peptidase M1 membrane alanine aminopeptidase domain-containing protein</fullName>
    </recommendedName>
</protein>